<dbReference type="CDD" id="cd02788">
    <property type="entry name" value="MopB_CT_NDH-1_NuoG2-N7"/>
    <property type="match status" value="1"/>
</dbReference>
<comment type="function">
    <text evidence="2">NDH-1 shuttles electrons from NADH, via FMN and iron-sulfur (Fe-S) centers, to quinones in the respiratory chain. The immediate electron acceptor for the enzyme in this species is believed to be ubiquinone. Couples the redox reaction to proton translocation (for every two electrons transferred, four hydrogen ions are translocated across the cytoplasmic membrane), and thus conserves the redox energy in a proton gradient.</text>
</comment>
<dbReference type="InterPro" id="IPR050123">
    <property type="entry name" value="Prok_molybdopt-oxidoreductase"/>
</dbReference>
<dbReference type="Pfam" id="PF22117">
    <property type="entry name" value="Fer4_Nqo3"/>
    <property type="match status" value="1"/>
</dbReference>
<dbReference type="Gene3D" id="3.30.200.210">
    <property type="match status" value="1"/>
</dbReference>
<dbReference type="SUPFAM" id="SSF54862">
    <property type="entry name" value="4Fe-4S ferredoxins"/>
    <property type="match status" value="1"/>
</dbReference>
<dbReference type="InterPro" id="IPR006656">
    <property type="entry name" value="Mopterin_OxRdtase"/>
</dbReference>
<evidence type="ECO:0000256" key="9">
    <source>
        <dbReference type="ARBA" id="ARBA00023004"/>
    </source>
</evidence>
<dbReference type="GO" id="GO:0051537">
    <property type="term" value="F:2 iron, 2 sulfur cluster binding"/>
    <property type="evidence" value="ECO:0007669"/>
    <property type="project" value="UniProtKB-UniRule"/>
</dbReference>
<comment type="function">
    <text evidence="14">NDH-1 shuttles electrons from NADH, via FMN and iron-sulfur (Fe-S) centers, to quinones in the respiratory chain. Couples the redox reaction to proton translocation (for every two electrons transferred, four hydrogen ions are translocated across the cytoplasmic membrane), and thus conserves the redox energy in a proton gradient.</text>
</comment>
<keyword evidence="5 14" id="KW-0001">2Fe-2S</keyword>
<evidence type="ECO:0000259" key="16">
    <source>
        <dbReference type="PROSITE" id="PS51839"/>
    </source>
</evidence>
<gene>
    <name evidence="17" type="primary">nuoG</name>
    <name evidence="17" type="ORF">WEOB_395</name>
</gene>
<dbReference type="PROSITE" id="PS00642">
    <property type="entry name" value="COMPLEX1_75K_2"/>
    <property type="match status" value="1"/>
</dbReference>
<dbReference type="SUPFAM" id="SSF53706">
    <property type="entry name" value="Formate dehydrogenase/DMSO reductase, domains 1-3"/>
    <property type="match status" value="1"/>
</dbReference>
<dbReference type="InterPro" id="IPR019574">
    <property type="entry name" value="NADH_UbQ_OxRdtase_Gsu_4Fe4S-bd"/>
</dbReference>
<reference evidence="18" key="1">
    <citation type="submission" date="2015-01" db="EMBL/GenBank/DDBJ databases">
        <authorList>
            <person name="Manzano-Marin A."/>
            <person name="Manzano-Marin A."/>
        </authorList>
    </citation>
    <scope>NUCLEOTIDE SEQUENCE [LARGE SCALE GENOMIC DNA]</scope>
    <source>
        <strain evidence="18">obscurior</strain>
    </source>
</reference>
<evidence type="ECO:0000256" key="13">
    <source>
        <dbReference type="ARBA" id="ARBA00047712"/>
    </source>
</evidence>
<dbReference type="STRING" id="1594731.WEOB_395"/>
<comment type="cofactor">
    <cofactor evidence="1 14">
        <name>[4Fe-4S] cluster</name>
        <dbReference type="ChEBI" id="CHEBI:49883"/>
    </cofactor>
</comment>
<dbReference type="Gene3D" id="3.10.20.740">
    <property type="match status" value="1"/>
</dbReference>
<evidence type="ECO:0000259" key="15">
    <source>
        <dbReference type="PROSITE" id="PS51669"/>
    </source>
</evidence>
<dbReference type="PATRIC" id="fig|1594731.3.peg.373"/>
<feature type="domain" description="4Fe-4S His(Cys)3-ligated-type" evidence="16">
    <location>
        <begin position="83"/>
        <end position="122"/>
    </location>
</feature>
<proteinExistence type="inferred from homology"/>
<evidence type="ECO:0000256" key="2">
    <source>
        <dbReference type="ARBA" id="ARBA00002378"/>
    </source>
</evidence>
<dbReference type="Pfam" id="PF13510">
    <property type="entry name" value="Fer2_4"/>
    <property type="match status" value="1"/>
</dbReference>
<dbReference type="PANTHER" id="PTHR43105:SF10">
    <property type="entry name" value="NADH-QUINONE OXIDOREDUCTASE SUBUNIT G"/>
    <property type="match status" value="1"/>
</dbReference>
<keyword evidence="8 14" id="KW-1278">Translocase</keyword>
<dbReference type="PROSITE" id="PS00641">
    <property type="entry name" value="COMPLEX1_75K_1"/>
    <property type="match status" value="1"/>
</dbReference>
<comment type="catalytic activity">
    <reaction evidence="13 14">
        <text>a quinone + NADH + 5 H(+)(in) = a quinol + NAD(+) + 4 H(+)(out)</text>
        <dbReference type="Rhea" id="RHEA:57888"/>
        <dbReference type="ChEBI" id="CHEBI:15378"/>
        <dbReference type="ChEBI" id="CHEBI:24646"/>
        <dbReference type="ChEBI" id="CHEBI:57540"/>
        <dbReference type="ChEBI" id="CHEBI:57945"/>
        <dbReference type="ChEBI" id="CHEBI:132124"/>
    </reaction>
</comment>
<evidence type="ECO:0000313" key="18">
    <source>
        <dbReference type="Proteomes" id="UP000242753"/>
    </source>
</evidence>
<dbReference type="SUPFAM" id="SSF54292">
    <property type="entry name" value="2Fe-2S ferredoxin-like"/>
    <property type="match status" value="1"/>
</dbReference>
<dbReference type="GO" id="GO:0003954">
    <property type="term" value="F:NADH dehydrogenase activity"/>
    <property type="evidence" value="ECO:0007669"/>
    <property type="project" value="TreeGrafter"/>
</dbReference>
<dbReference type="Proteomes" id="UP000242753">
    <property type="component" value="Chromosome I"/>
</dbReference>
<dbReference type="KEGG" id="wca:WEOB_395"/>
<keyword evidence="6 14" id="KW-0874">Quinone</keyword>
<evidence type="ECO:0000313" key="17">
    <source>
        <dbReference type="EMBL" id="CEN32323.1"/>
    </source>
</evidence>
<dbReference type="InterPro" id="IPR001041">
    <property type="entry name" value="2Fe-2S_ferredoxin-type"/>
</dbReference>
<evidence type="ECO:0000256" key="14">
    <source>
        <dbReference type="RuleBase" id="RU003525"/>
    </source>
</evidence>
<keyword evidence="4 14" id="KW-0004">4Fe-4S</keyword>
<dbReference type="GO" id="GO:0051539">
    <property type="term" value="F:4 iron, 4 sulfur cluster binding"/>
    <property type="evidence" value="ECO:0007669"/>
    <property type="project" value="UniProtKB-KW"/>
</dbReference>
<comment type="subunit">
    <text evidence="12">Composed of 13 different subunits. Subunits NuoCD, E, F, and G constitute the peripheral sector of the complex.</text>
</comment>
<name>A0A0H5BX77_9ENTR</name>
<dbReference type="GO" id="GO:0048038">
    <property type="term" value="F:quinone binding"/>
    <property type="evidence" value="ECO:0007669"/>
    <property type="project" value="UniProtKB-UniRule"/>
</dbReference>
<keyword evidence="9 14" id="KW-0408">Iron</keyword>
<sequence length="917" mass="106136">MTIIYINKKKYKVDQKDNLLKTCLNLGFNIPYFCWHPELGSIGSCRQCAIKKYKDKEDTTGQIIMSCMTPPDDNMIISTKDKETKNFRKNIIELLMINHPHDCPVCEEGGNCHLQDMTVMAQHTNRKYHFKKRTHKNQYIGPFITHEMNRCITCYRCVRYYKDYAGGNDFGVYGIHDNIYFGRYENGTLENEFSGNLIEICPTGVFTDKTHSKNYNRKWDMQSSPSICQQCSIGCNIFLEERYGKLRRIENRYNENINHHFLCDRGRFSYDYINLKNRPHQPKKKKNEKWINLTANEAIKYATKILKKSTKIWGIGSPRASIESNFALKELVGKENFSIGIPNQEKNELNLILNILENSGIHTPSIREIEDYDAILILGEDITQTGARMALSIRQAIKNTKKKYIKEQNIPNWNIRAIMNIRQNKKNPLFITNVDKTKLDDIATWTYYATTEEQAKFGFSIAHKLDKKSPHIKNMNPELKEEINLITKTLSQAKKPLIISGNGSGNKKIISAAANIAFALKKRGKKTVGISFVLSNVNSMGSIIIGGTSLNKIINTIKIEKQSSKNNTTLIVLENDLYRYLSTKTINSLMKKIKYLIVLDHQFNLTHKQSHLIFSATSYAESSGTVINHEGRAQRFFQTYDPSYYNSNIIMLESWRWLHWLHSSYTKKNLKWKKLDHIIHAITKKIKKLEKIKYVSPKESFRIHGQKLARMPHCYSGKAAIRAHINIHEKTTKKDFDSMFAFSMEGNNSLQFPHQQIAFSWSPGWNSSHSWNKFKNEIKCNSHLNNSGVLLFKKNKKNNLKYFNFSTEKQDSYISDNWYIAPYWHLFGSEETSQNSKFIKKRMPSIYIIISEKDVNILGNINSTTLLSFNCKNFKYCFPIKISKKLNRKHLGLPLGFPGIPTTLSGMKVTNLNIINV</sequence>
<evidence type="ECO:0000256" key="4">
    <source>
        <dbReference type="ARBA" id="ARBA00022485"/>
    </source>
</evidence>
<dbReference type="NCBIfam" id="TIGR01973">
    <property type="entry name" value="NuoG"/>
    <property type="match status" value="1"/>
</dbReference>
<evidence type="ECO:0000256" key="6">
    <source>
        <dbReference type="ARBA" id="ARBA00022719"/>
    </source>
</evidence>
<dbReference type="RefSeq" id="WP_281263863.1">
    <property type="nucleotide sequence ID" value="NZ_LN774881.1"/>
</dbReference>
<dbReference type="InterPro" id="IPR054351">
    <property type="entry name" value="NADH_UbQ_OxRdtase_ferredoxin"/>
</dbReference>
<dbReference type="GO" id="GO:0042773">
    <property type="term" value="P:ATP synthesis coupled electron transport"/>
    <property type="evidence" value="ECO:0007669"/>
    <property type="project" value="InterPro"/>
</dbReference>
<dbReference type="InterPro" id="IPR036010">
    <property type="entry name" value="2Fe-2S_ferredoxin-like_sf"/>
</dbReference>
<dbReference type="AlphaFoldDB" id="A0A0H5BX77"/>
<dbReference type="GO" id="GO:0046872">
    <property type="term" value="F:metal ion binding"/>
    <property type="evidence" value="ECO:0007669"/>
    <property type="project" value="UniProtKB-UniRule"/>
</dbReference>
<dbReference type="CDD" id="cd02771">
    <property type="entry name" value="MopB_NDH-1_NuoG2-N7"/>
    <property type="match status" value="1"/>
</dbReference>
<dbReference type="InterPro" id="IPR010228">
    <property type="entry name" value="NADH_UbQ_OxRdtase_Gsu"/>
</dbReference>
<dbReference type="PANTHER" id="PTHR43105">
    <property type="entry name" value="RESPIRATORY NITRATE REDUCTASE"/>
    <property type="match status" value="1"/>
</dbReference>
<accession>A0A0H5BX77</accession>
<protein>
    <recommendedName>
        <fullName evidence="14">NADH-quinone oxidoreductase</fullName>
        <ecNumber evidence="14">7.1.1.-</ecNumber>
    </recommendedName>
</protein>
<evidence type="ECO:0000256" key="5">
    <source>
        <dbReference type="ARBA" id="ARBA00022714"/>
    </source>
</evidence>
<keyword evidence="7 14" id="KW-0479">Metal-binding</keyword>
<comment type="cofactor">
    <cofactor evidence="14">
        <name>[2Fe-2S] cluster</name>
        <dbReference type="ChEBI" id="CHEBI:190135"/>
    </cofactor>
    <text evidence="14">Binds 1 [2Fe-2S] cluster per subunit.</text>
</comment>
<evidence type="ECO:0000256" key="12">
    <source>
        <dbReference type="ARBA" id="ARBA00026021"/>
    </source>
</evidence>
<dbReference type="PROSITE" id="PS51669">
    <property type="entry name" value="4FE4S_MOW_BIS_MGD"/>
    <property type="match status" value="1"/>
</dbReference>
<feature type="domain" description="4Fe-4S Mo/W bis-MGD-type" evidence="15">
    <location>
        <begin position="221"/>
        <end position="277"/>
    </location>
</feature>
<dbReference type="Pfam" id="PF04879">
    <property type="entry name" value="Molybdop_Fe4S4"/>
    <property type="match status" value="1"/>
</dbReference>
<evidence type="ECO:0000256" key="8">
    <source>
        <dbReference type="ARBA" id="ARBA00022967"/>
    </source>
</evidence>
<dbReference type="InterPro" id="IPR006963">
    <property type="entry name" value="Mopterin_OxRdtase_4Fe-4S_dom"/>
</dbReference>
<keyword evidence="18" id="KW-1185">Reference proteome</keyword>
<keyword evidence="10 14" id="KW-0411">Iron-sulfur</keyword>
<dbReference type="InterPro" id="IPR000283">
    <property type="entry name" value="NADH_UbQ_OxRdtase_75kDa_su_CS"/>
</dbReference>
<dbReference type="Gene3D" id="3.40.50.740">
    <property type="match status" value="1"/>
</dbReference>
<dbReference type="GO" id="GO:0008137">
    <property type="term" value="F:NADH dehydrogenase (ubiquinone) activity"/>
    <property type="evidence" value="ECO:0007669"/>
    <property type="project" value="UniProtKB-UniRule"/>
</dbReference>
<evidence type="ECO:0000256" key="10">
    <source>
        <dbReference type="ARBA" id="ARBA00023014"/>
    </source>
</evidence>
<dbReference type="CDD" id="cd00207">
    <property type="entry name" value="fer2"/>
    <property type="match status" value="1"/>
</dbReference>
<evidence type="ECO:0000256" key="1">
    <source>
        <dbReference type="ARBA" id="ARBA00001966"/>
    </source>
</evidence>
<dbReference type="PROSITE" id="PS51839">
    <property type="entry name" value="4FE4S_HC3"/>
    <property type="match status" value="1"/>
</dbReference>
<dbReference type="GO" id="GO:0016020">
    <property type="term" value="C:membrane"/>
    <property type="evidence" value="ECO:0007669"/>
    <property type="project" value="InterPro"/>
</dbReference>
<dbReference type="FunFam" id="3.10.20.740:FF:000002">
    <property type="entry name" value="NADH-quinone oxidoreductase"/>
    <property type="match status" value="1"/>
</dbReference>
<organism evidence="17 18">
    <name type="scientific">Candidatus Westeberhardia cardiocondylae</name>
    <dbReference type="NCBI Taxonomy" id="1594731"/>
    <lineage>
        <taxon>Bacteria</taxon>
        <taxon>Pseudomonadati</taxon>
        <taxon>Pseudomonadota</taxon>
        <taxon>Gammaproteobacteria</taxon>
        <taxon>Enterobacterales</taxon>
        <taxon>Enterobacteriaceae</taxon>
        <taxon>ant endosymbionts</taxon>
        <taxon>Candidatus Westeberhardia</taxon>
    </lineage>
</organism>
<evidence type="ECO:0000256" key="7">
    <source>
        <dbReference type="ARBA" id="ARBA00022723"/>
    </source>
</evidence>
<dbReference type="SMART" id="SM00926">
    <property type="entry name" value="Molybdop_Fe4S4"/>
    <property type="match status" value="1"/>
</dbReference>
<evidence type="ECO:0000256" key="3">
    <source>
        <dbReference type="ARBA" id="ARBA00005404"/>
    </source>
</evidence>
<dbReference type="EC" id="7.1.1.-" evidence="14"/>
<dbReference type="PROSITE" id="PS00643">
    <property type="entry name" value="COMPLEX1_75K_3"/>
    <property type="match status" value="1"/>
</dbReference>
<comment type="similarity">
    <text evidence="3 14">Belongs to the complex I 75 kDa subunit family.</text>
</comment>
<dbReference type="Pfam" id="PF00384">
    <property type="entry name" value="Molybdopterin"/>
    <property type="match status" value="1"/>
</dbReference>
<dbReference type="Pfam" id="PF10588">
    <property type="entry name" value="NADH-G_4Fe-4S_3"/>
    <property type="match status" value="1"/>
</dbReference>
<dbReference type="SMART" id="SM00929">
    <property type="entry name" value="NADH-G_4Fe-4S_3"/>
    <property type="match status" value="1"/>
</dbReference>
<dbReference type="EMBL" id="LN774881">
    <property type="protein sequence ID" value="CEN32323.1"/>
    <property type="molecule type" value="Genomic_DNA"/>
</dbReference>
<evidence type="ECO:0000256" key="11">
    <source>
        <dbReference type="ARBA" id="ARBA00023027"/>
    </source>
</evidence>
<keyword evidence="11 14" id="KW-0520">NAD</keyword>